<dbReference type="InterPro" id="IPR036610">
    <property type="entry name" value="PEBP-like_sf"/>
</dbReference>
<dbReference type="CDD" id="cd00866">
    <property type="entry name" value="PEBP_euk"/>
    <property type="match status" value="1"/>
</dbReference>
<protein>
    <recommendedName>
        <fullName evidence="8">Large ribosomal subunit protein mL38</fullName>
    </recommendedName>
    <alternativeName>
        <fullName evidence="9">39S ribosomal protein L38, mitochondrial</fullName>
    </alternativeName>
</protein>
<keyword evidence="3" id="KW-0689">Ribosomal protein</keyword>
<keyword evidence="4" id="KW-0175">Coiled coil</keyword>
<keyword evidence="11" id="KW-1185">Reference proteome</keyword>
<comment type="subcellular location">
    <subcellularLocation>
        <location evidence="1">Mitochondrion</location>
    </subcellularLocation>
</comment>
<dbReference type="OrthoDB" id="2153661at2759"/>
<keyword evidence="2" id="KW-0809">Transit peptide</keyword>
<dbReference type="SUPFAM" id="SSF49777">
    <property type="entry name" value="PEBP-like"/>
    <property type="match status" value="1"/>
</dbReference>
<dbReference type="GO" id="GO:0005762">
    <property type="term" value="C:mitochondrial large ribosomal subunit"/>
    <property type="evidence" value="ECO:0007669"/>
    <property type="project" value="TreeGrafter"/>
</dbReference>
<keyword evidence="5" id="KW-0496">Mitochondrion</keyword>
<evidence type="ECO:0000256" key="5">
    <source>
        <dbReference type="ARBA" id="ARBA00023128"/>
    </source>
</evidence>
<gene>
    <name evidence="10" type="ORF">NHX12_024577</name>
</gene>
<dbReference type="Proteomes" id="UP001148018">
    <property type="component" value="Unassembled WGS sequence"/>
</dbReference>
<dbReference type="FunFam" id="3.90.280.10:FF:000002">
    <property type="entry name" value="39S ribosomal protein L38, mitochondrial"/>
    <property type="match status" value="1"/>
</dbReference>
<evidence type="ECO:0000256" key="6">
    <source>
        <dbReference type="ARBA" id="ARBA00023274"/>
    </source>
</evidence>
<sequence>MALRMVSGASALRAGTELAVNSVRTFRISALACRWAPPLGPMPNEDIDSANLESLEKYRSYTRYLKKAEEERNRPVWWKTYRQYVQGQDPEHGAELVNIGQPQYRASRKAEGRARKRIVKENKKNVTLEQATRLGTFKIPLDRVQEGWEERNAPFHIRRLAEHYGVFRDLFPKAYFLPQVTLGVHYAQEDRTAAVYYGNLLTPTEAWSAPSVRFQAEESSLWTLLFTCPDEHLLDNQAEYVHWLVGNIPGGRVQSGQELCDYLAPFPAKGTGFHRYIYVLFKQDGLVDFQEDARRSPCHSLEDRTFKTVEFYRKYQDSMTPAGLGFFQCQWDESVTNTFHNTLGMKEPVFEFERPPVYHPPQVKFPHGQPLRYLDRYRDGKEHTYGIY</sequence>
<dbReference type="AlphaFoldDB" id="A0A9Q0ISF6"/>
<keyword evidence="6" id="KW-0687">Ribonucleoprotein</keyword>
<evidence type="ECO:0000313" key="10">
    <source>
        <dbReference type="EMBL" id="KAJ3607526.1"/>
    </source>
</evidence>
<evidence type="ECO:0000313" key="11">
    <source>
        <dbReference type="Proteomes" id="UP001148018"/>
    </source>
</evidence>
<evidence type="ECO:0000256" key="3">
    <source>
        <dbReference type="ARBA" id="ARBA00022980"/>
    </source>
</evidence>
<dbReference type="InterPro" id="IPR008914">
    <property type="entry name" value="PEBP"/>
</dbReference>
<proteinExistence type="inferred from homology"/>
<dbReference type="InterPro" id="IPR035810">
    <property type="entry name" value="PEBP_euk"/>
</dbReference>
<dbReference type="GO" id="GO:0005743">
    <property type="term" value="C:mitochondrial inner membrane"/>
    <property type="evidence" value="ECO:0007669"/>
    <property type="project" value="UniProtKB-ARBA"/>
</dbReference>
<dbReference type="EMBL" id="JANIIK010000040">
    <property type="protein sequence ID" value="KAJ3607526.1"/>
    <property type="molecule type" value="Genomic_DNA"/>
</dbReference>
<comment type="caution">
    <text evidence="10">The sequence shown here is derived from an EMBL/GenBank/DDBJ whole genome shotgun (WGS) entry which is preliminary data.</text>
</comment>
<dbReference type="PANTHER" id="PTHR11362">
    <property type="entry name" value="PHOSPHATIDYLETHANOLAMINE-BINDING PROTEIN"/>
    <property type="match status" value="1"/>
</dbReference>
<accession>A0A9Q0ISF6</accession>
<organism evidence="10 11">
    <name type="scientific">Muraenolepis orangiensis</name>
    <name type="common">Patagonian moray cod</name>
    <dbReference type="NCBI Taxonomy" id="630683"/>
    <lineage>
        <taxon>Eukaryota</taxon>
        <taxon>Metazoa</taxon>
        <taxon>Chordata</taxon>
        <taxon>Craniata</taxon>
        <taxon>Vertebrata</taxon>
        <taxon>Euteleostomi</taxon>
        <taxon>Actinopterygii</taxon>
        <taxon>Neopterygii</taxon>
        <taxon>Teleostei</taxon>
        <taxon>Neoteleostei</taxon>
        <taxon>Acanthomorphata</taxon>
        <taxon>Zeiogadaria</taxon>
        <taxon>Gadariae</taxon>
        <taxon>Gadiformes</taxon>
        <taxon>Muraenolepidoidei</taxon>
        <taxon>Muraenolepididae</taxon>
        <taxon>Muraenolepis</taxon>
    </lineage>
</organism>
<dbReference type="Pfam" id="PF01161">
    <property type="entry name" value="PBP"/>
    <property type="match status" value="1"/>
</dbReference>
<evidence type="ECO:0000256" key="7">
    <source>
        <dbReference type="ARBA" id="ARBA00038016"/>
    </source>
</evidence>
<evidence type="ECO:0000256" key="8">
    <source>
        <dbReference type="ARBA" id="ARBA00039444"/>
    </source>
</evidence>
<dbReference type="PANTHER" id="PTHR11362:SF133">
    <property type="entry name" value="LARGE RIBOSOMAL SUBUNIT PROTEIN ML38"/>
    <property type="match status" value="1"/>
</dbReference>
<reference evidence="10" key="1">
    <citation type="submission" date="2022-07" db="EMBL/GenBank/DDBJ databases">
        <title>Chromosome-level genome of Muraenolepis orangiensis.</title>
        <authorList>
            <person name="Kim J."/>
        </authorList>
    </citation>
    <scope>NUCLEOTIDE SEQUENCE</scope>
    <source>
        <strain evidence="10">KU_S4_2022</strain>
        <tissue evidence="10">Muscle</tissue>
    </source>
</reference>
<evidence type="ECO:0000256" key="1">
    <source>
        <dbReference type="ARBA" id="ARBA00004173"/>
    </source>
</evidence>
<evidence type="ECO:0000256" key="4">
    <source>
        <dbReference type="ARBA" id="ARBA00023054"/>
    </source>
</evidence>
<dbReference type="Gene3D" id="3.90.280.10">
    <property type="entry name" value="PEBP-like"/>
    <property type="match status" value="1"/>
</dbReference>
<name>A0A9Q0ISF6_9TELE</name>
<evidence type="ECO:0000256" key="2">
    <source>
        <dbReference type="ARBA" id="ARBA00022946"/>
    </source>
</evidence>
<comment type="similarity">
    <text evidence="7">Belongs to the phosphatidylethanolamine-binding protein family. Mitochondrion-specific ribosomal protein mL38 subfamily.</text>
</comment>
<evidence type="ECO:0000256" key="9">
    <source>
        <dbReference type="ARBA" id="ARBA00041206"/>
    </source>
</evidence>